<dbReference type="PANTHER" id="PTHR43427">
    <property type="entry name" value="CHLORIDE CHANNEL PROTEIN CLC-E"/>
    <property type="match status" value="1"/>
</dbReference>
<evidence type="ECO:0000256" key="2">
    <source>
        <dbReference type="ARBA" id="ARBA00022692"/>
    </source>
</evidence>
<dbReference type="Proteomes" id="UP001317779">
    <property type="component" value="Chromosome"/>
</dbReference>
<keyword evidence="3 5" id="KW-1133">Transmembrane helix</keyword>
<dbReference type="PRINTS" id="PR00762">
    <property type="entry name" value="CLCHANNEL"/>
</dbReference>
<feature type="transmembrane region" description="Helical" evidence="5">
    <location>
        <begin position="194"/>
        <end position="211"/>
    </location>
</feature>
<feature type="transmembrane region" description="Helical" evidence="5">
    <location>
        <begin position="131"/>
        <end position="149"/>
    </location>
</feature>
<dbReference type="PANTHER" id="PTHR43427:SF9">
    <property type="entry name" value="ION-TRANSPORT PROTEIN YFEO-RELATED"/>
    <property type="match status" value="1"/>
</dbReference>
<feature type="transmembrane region" description="Helical" evidence="5">
    <location>
        <begin position="335"/>
        <end position="352"/>
    </location>
</feature>
<feature type="transmembrane region" description="Helical" evidence="5">
    <location>
        <begin position="104"/>
        <end position="124"/>
    </location>
</feature>
<dbReference type="RefSeq" id="WP_263797152.1">
    <property type="nucleotide sequence ID" value="NZ_AP027141.1"/>
</dbReference>
<feature type="transmembrane region" description="Helical" evidence="5">
    <location>
        <begin position="155"/>
        <end position="182"/>
    </location>
</feature>
<sequence>MSDTGSLLGSPTRGHLIALTVPALLIGLISGGMLALVDVIAHGIQHVLWETLPHAWGADPDSGWWIFGTLTVIGVLVGLVIWLVPGHAEPDSATVELAVPPQPLWAVPGIALATVLTLAGGVSLGPEGPIIAINVSLCAWLMTRLWHAFPPQLAVILASSATIGALFGTPVAAALVLTGTLAALPGKGSLWDRLFLPLVSAAAGAMISNLLGAGMGELGGFGEYTPRPIDLLWGAIIATVSAAFGLIAVYGLPVLHRFARRVLRHRFLVPAVGGVLLGILGAIGGPITLFKGLDQSATLLAAHDEVTGWQLVVILVVKMAALLVAAAFSFRGGRVFPAVFLGVAAGMLGQVLLPDTPLSLAVAAGVIGLTLAIARDGWIALFVAVAMVGDVSMLPVLCVIILPAWLVVTASPDMIVEEHEPATGVRA</sequence>
<feature type="transmembrane region" description="Helical" evidence="5">
    <location>
        <begin position="16"/>
        <end position="41"/>
    </location>
</feature>
<keyword evidence="4 5" id="KW-0472">Membrane</keyword>
<proteinExistence type="predicted"/>
<dbReference type="InterPro" id="IPR001807">
    <property type="entry name" value="ClC"/>
</dbReference>
<evidence type="ECO:0000313" key="6">
    <source>
        <dbReference type="EMBL" id="BDV32192.1"/>
    </source>
</evidence>
<dbReference type="InterPro" id="IPR014743">
    <property type="entry name" value="Cl-channel_core"/>
</dbReference>
<organism evidence="6 7">
    <name type="scientific">Microbacterium terricola</name>
    <dbReference type="NCBI Taxonomy" id="344163"/>
    <lineage>
        <taxon>Bacteria</taxon>
        <taxon>Bacillati</taxon>
        <taxon>Actinomycetota</taxon>
        <taxon>Actinomycetes</taxon>
        <taxon>Micrococcales</taxon>
        <taxon>Microbacteriaceae</taxon>
        <taxon>Microbacterium</taxon>
    </lineage>
</organism>
<comment type="subcellular location">
    <subcellularLocation>
        <location evidence="1">Membrane</location>
        <topology evidence="1">Multi-pass membrane protein</topology>
    </subcellularLocation>
</comment>
<feature type="transmembrane region" description="Helical" evidence="5">
    <location>
        <begin position="309"/>
        <end position="328"/>
    </location>
</feature>
<keyword evidence="7" id="KW-1185">Reference proteome</keyword>
<gene>
    <name evidence="6" type="primary">yfeO</name>
    <name evidence="6" type="ORF">Microterr_28520</name>
</gene>
<dbReference type="Gene3D" id="1.10.3080.10">
    <property type="entry name" value="Clc chloride channel"/>
    <property type="match status" value="1"/>
</dbReference>
<dbReference type="EMBL" id="AP027141">
    <property type="protein sequence ID" value="BDV32192.1"/>
    <property type="molecule type" value="Genomic_DNA"/>
</dbReference>
<accession>A0ABM8E356</accession>
<feature type="transmembrane region" description="Helical" evidence="5">
    <location>
        <begin position="358"/>
        <end position="374"/>
    </location>
</feature>
<dbReference type="CDD" id="cd00400">
    <property type="entry name" value="Voltage_gated_ClC"/>
    <property type="match status" value="1"/>
</dbReference>
<name>A0ABM8E356_9MICO</name>
<dbReference type="NCBIfam" id="NF002971">
    <property type="entry name" value="PRK03655.1"/>
    <property type="match status" value="1"/>
</dbReference>
<feature type="transmembrane region" description="Helical" evidence="5">
    <location>
        <begin position="231"/>
        <end position="255"/>
    </location>
</feature>
<evidence type="ECO:0000313" key="7">
    <source>
        <dbReference type="Proteomes" id="UP001317779"/>
    </source>
</evidence>
<feature type="transmembrane region" description="Helical" evidence="5">
    <location>
        <begin position="381"/>
        <end position="406"/>
    </location>
</feature>
<feature type="transmembrane region" description="Helical" evidence="5">
    <location>
        <begin position="62"/>
        <end position="84"/>
    </location>
</feature>
<evidence type="ECO:0000256" key="3">
    <source>
        <dbReference type="ARBA" id="ARBA00022989"/>
    </source>
</evidence>
<evidence type="ECO:0000256" key="4">
    <source>
        <dbReference type="ARBA" id="ARBA00023136"/>
    </source>
</evidence>
<dbReference type="SUPFAM" id="SSF81340">
    <property type="entry name" value="Clc chloride channel"/>
    <property type="match status" value="1"/>
</dbReference>
<dbReference type="Pfam" id="PF00654">
    <property type="entry name" value="Voltage_CLC"/>
    <property type="match status" value="1"/>
</dbReference>
<evidence type="ECO:0000256" key="1">
    <source>
        <dbReference type="ARBA" id="ARBA00004141"/>
    </source>
</evidence>
<evidence type="ECO:0000256" key="5">
    <source>
        <dbReference type="SAM" id="Phobius"/>
    </source>
</evidence>
<protein>
    <submittedName>
        <fullName evidence="6">Ion-transport protein YfeO</fullName>
    </submittedName>
</protein>
<dbReference type="InterPro" id="IPR050368">
    <property type="entry name" value="ClC-type_chloride_channel"/>
</dbReference>
<reference evidence="6 7" key="1">
    <citation type="submission" date="2022-12" db="EMBL/GenBank/DDBJ databases">
        <title>Microbacterium terricola strain KV-448 chromosome, complete genome.</title>
        <authorList>
            <person name="Oshima T."/>
            <person name="Moriya T."/>
            <person name="Bessho Y."/>
        </authorList>
    </citation>
    <scope>NUCLEOTIDE SEQUENCE [LARGE SCALE GENOMIC DNA]</scope>
    <source>
        <strain evidence="6 7">KV-448</strain>
    </source>
</reference>
<keyword evidence="2 5" id="KW-0812">Transmembrane</keyword>
<feature type="transmembrane region" description="Helical" evidence="5">
    <location>
        <begin position="267"/>
        <end position="289"/>
    </location>
</feature>